<keyword evidence="4" id="KW-0808">Transferase</keyword>
<dbReference type="Pfam" id="PF07730">
    <property type="entry name" value="HisKA_3"/>
    <property type="match status" value="1"/>
</dbReference>
<evidence type="ECO:0000256" key="3">
    <source>
        <dbReference type="ARBA" id="ARBA00022553"/>
    </source>
</evidence>
<dbReference type="InterPro" id="IPR011712">
    <property type="entry name" value="Sig_transdc_His_kin_sub3_dim/P"/>
</dbReference>
<dbReference type="InterPro" id="IPR003594">
    <property type="entry name" value="HATPase_dom"/>
</dbReference>
<dbReference type="PANTHER" id="PTHR24421:SF10">
    <property type="entry name" value="NITRATE_NITRITE SENSOR PROTEIN NARQ"/>
    <property type="match status" value="1"/>
</dbReference>
<keyword evidence="9" id="KW-0812">Transmembrane</keyword>
<dbReference type="GO" id="GO:0046983">
    <property type="term" value="F:protein dimerization activity"/>
    <property type="evidence" value="ECO:0007669"/>
    <property type="project" value="InterPro"/>
</dbReference>
<evidence type="ECO:0000256" key="6">
    <source>
        <dbReference type="ARBA" id="ARBA00022777"/>
    </source>
</evidence>
<gene>
    <name evidence="12" type="ORF">HNQ65_004532</name>
</gene>
<feature type="domain" description="Histidine kinase/HSP90-like ATPase" evidence="10">
    <location>
        <begin position="313"/>
        <end position="400"/>
    </location>
</feature>
<dbReference type="Pfam" id="PF02518">
    <property type="entry name" value="HATPase_c"/>
    <property type="match status" value="1"/>
</dbReference>
<keyword evidence="3" id="KW-0597">Phosphoprotein</keyword>
<dbReference type="PANTHER" id="PTHR24421">
    <property type="entry name" value="NITRATE/NITRITE SENSOR PROTEIN NARX-RELATED"/>
    <property type="match status" value="1"/>
</dbReference>
<proteinExistence type="predicted"/>
<evidence type="ECO:0000256" key="4">
    <source>
        <dbReference type="ARBA" id="ARBA00022679"/>
    </source>
</evidence>
<protein>
    <recommendedName>
        <fullName evidence="2">histidine kinase</fullName>
        <ecNumber evidence="2">2.7.13.3</ecNumber>
    </recommendedName>
</protein>
<evidence type="ECO:0000259" key="10">
    <source>
        <dbReference type="Pfam" id="PF02518"/>
    </source>
</evidence>
<dbReference type="CDD" id="cd16917">
    <property type="entry name" value="HATPase_UhpB-NarQ-NarX-like"/>
    <property type="match status" value="1"/>
</dbReference>
<keyword evidence="6 12" id="KW-0418">Kinase</keyword>
<evidence type="ECO:0000259" key="11">
    <source>
        <dbReference type="Pfam" id="PF07730"/>
    </source>
</evidence>
<accession>A0A7W8DM06</accession>
<feature type="domain" description="Signal transduction histidine kinase subgroup 3 dimerisation and phosphoacceptor" evidence="11">
    <location>
        <begin position="207"/>
        <end position="270"/>
    </location>
</feature>
<name>A0A7W8DM06_9BACT</name>
<comment type="caution">
    <text evidence="12">The sequence shown here is derived from an EMBL/GenBank/DDBJ whole genome shotgun (WGS) entry which is preliminary data.</text>
</comment>
<feature type="transmembrane region" description="Helical" evidence="9">
    <location>
        <begin position="31"/>
        <end position="49"/>
    </location>
</feature>
<evidence type="ECO:0000256" key="1">
    <source>
        <dbReference type="ARBA" id="ARBA00000085"/>
    </source>
</evidence>
<dbReference type="Proteomes" id="UP000590740">
    <property type="component" value="Unassembled WGS sequence"/>
</dbReference>
<dbReference type="GO" id="GO:0000155">
    <property type="term" value="F:phosphorelay sensor kinase activity"/>
    <property type="evidence" value="ECO:0007669"/>
    <property type="project" value="InterPro"/>
</dbReference>
<keyword evidence="7" id="KW-0067">ATP-binding</keyword>
<evidence type="ECO:0000256" key="5">
    <source>
        <dbReference type="ARBA" id="ARBA00022741"/>
    </source>
</evidence>
<keyword evidence="8" id="KW-0902">Two-component regulatory system</keyword>
<feature type="transmembrane region" description="Helical" evidence="9">
    <location>
        <begin position="7"/>
        <end position="25"/>
    </location>
</feature>
<feature type="transmembrane region" description="Helical" evidence="9">
    <location>
        <begin position="147"/>
        <end position="168"/>
    </location>
</feature>
<dbReference type="GO" id="GO:0005524">
    <property type="term" value="F:ATP binding"/>
    <property type="evidence" value="ECO:0007669"/>
    <property type="project" value="UniProtKB-KW"/>
</dbReference>
<reference evidence="12 13" key="1">
    <citation type="submission" date="2020-08" db="EMBL/GenBank/DDBJ databases">
        <title>Genomic Encyclopedia of Type Strains, Phase IV (KMG-IV): sequencing the most valuable type-strain genomes for metagenomic binning, comparative biology and taxonomic classification.</title>
        <authorList>
            <person name="Goeker M."/>
        </authorList>
    </citation>
    <scope>NUCLEOTIDE SEQUENCE [LARGE SCALE GENOMIC DNA]</scope>
    <source>
        <strain evidence="12 13">DSM 12252</strain>
    </source>
</reference>
<dbReference type="AlphaFoldDB" id="A0A7W8DM06"/>
<dbReference type="InterPro" id="IPR036890">
    <property type="entry name" value="HATPase_C_sf"/>
</dbReference>
<evidence type="ECO:0000256" key="9">
    <source>
        <dbReference type="SAM" id="Phobius"/>
    </source>
</evidence>
<sequence length="401" mass="43708">MACVASAILTWVSLMPVVWIGWLLAEAKMLFDAWLLVVCGLLVFGWNLYHLRRLLHNVFSENCLDCALVNNAGSIARIFGVQILMAAACTHLAGPFNPIGLQQWFWMPTAGFAGVLLRRRVHMILVLIGTLFVSTVHENAVRGHQSALFWMCGQLTTSVFIMGCAFAMTQASRQRLSTARMAEELRAANARLELKADHAAVKAVEQERGRLAREIHDAVGRNFTVVGAQLEVAEALMRESPTQALDSIQKAQRTSREGLAEIRRSISTLRVAASAERALVESLTKLITAAERPGLKLVLQQSGKSRPLPALVEMSLYRCAQEGITNACRHSGGSEIVVHLDFTSEKYVSLSVADNGRGFSRGPESGHGLSGLRERAVLLNGEFFAGTDLQGGGCCRMVIPA</sequence>
<keyword evidence="9" id="KW-1133">Transmembrane helix</keyword>
<feature type="transmembrane region" description="Helical" evidence="9">
    <location>
        <begin position="121"/>
        <end position="141"/>
    </location>
</feature>
<dbReference type="GO" id="GO:0016020">
    <property type="term" value="C:membrane"/>
    <property type="evidence" value="ECO:0007669"/>
    <property type="project" value="InterPro"/>
</dbReference>
<keyword evidence="9" id="KW-0472">Membrane</keyword>
<dbReference type="RefSeq" id="WP_184343197.1">
    <property type="nucleotide sequence ID" value="NZ_JACHIG010000012.1"/>
</dbReference>
<evidence type="ECO:0000256" key="8">
    <source>
        <dbReference type="ARBA" id="ARBA00023012"/>
    </source>
</evidence>
<evidence type="ECO:0000256" key="2">
    <source>
        <dbReference type="ARBA" id="ARBA00012438"/>
    </source>
</evidence>
<dbReference type="SUPFAM" id="SSF55874">
    <property type="entry name" value="ATPase domain of HSP90 chaperone/DNA topoisomerase II/histidine kinase"/>
    <property type="match status" value="1"/>
</dbReference>
<dbReference type="EMBL" id="JACHIG010000012">
    <property type="protein sequence ID" value="MBB5034924.1"/>
    <property type="molecule type" value="Genomic_DNA"/>
</dbReference>
<evidence type="ECO:0000313" key="13">
    <source>
        <dbReference type="Proteomes" id="UP000590740"/>
    </source>
</evidence>
<dbReference type="Gene3D" id="3.30.565.10">
    <property type="entry name" value="Histidine kinase-like ATPase, C-terminal domain"/>
    <property type="match status" value="1"/>
</dbReference>
<dbReference type="InterPro" id="IPR050482">
    <property type="entry name" value="Sensor_HK_TwoCompSys"/>
</dbReference>
<organism evidence="12 13">
    <name type="scientific">Prosthecobacter vanneervenii</name>
    <dbReference type="NCBI Taxonomy" id="48466"/>
    <lineage>
        <taxon>Bacteria</taxon>
        <taxon>Pseudomonadati</taxon>
        <taxon>Verrucomicrobiota</taxon>
        <taxon>Verrucomicrobiia</taxon>
        <taxon>Verrucomicrobiales</taxon>
        <taxon>Verrucomicrobiaceae</taxon>
        <taxon>Prosthecobacter</taxon>
    </lineage>
</organism>
<evidence type="ECO:0000256" key="7">
    <source>
        <dbReference type="ARBA" id="ARBA00022840"/>
    </source>
</evidence>
<dbReference type="Gene3D" id="1.20.5.1930">
    <property type="match status" value="1"/>
</dbReference>
<keyword evidence="13" id="KW-1185">Reference proteome</keyword>
<keyword evidence="5" id="KW-0547">Nucleotide-binding</keyword>
<comment type="catalytic activity">
    <reaction evidence="1">
        <text>ATP + protein L-histidine = ADP + protein N-phospho-L-histidine.</text>
        <dbReference type="EC" id="2.7.13.3"/>
    </reaction>
</comment>
<evidence type="ECO:0000313" key="12">
    <source>
        <dbReference type="EMBL" id="MBB5034924.1"/>
    </source>
</evidence>
<dbReference type="EC" id="2.7.13.3" evidence="2"/>